<reference evidence="2 3" key="1">
    <citation type="journal article" date="2012" name="Genet. Mol. Biol.">
        <title>Analysis of 16S rRNA and mxaF genes revealing insights into Methylobacterium niche-specific plant association.</title>
        <authorList>
            <person name="Dourado M.N."/>
            <person name="Andreote F.D."/>
            <person name="Dini-Andreote F."/>
            <person name="Conti R."/>
            <person name="Araujo J.M."/>
            <person name="Araujo W.L."/>
        </authorList>
    </citation>
    <scope>NUCLEOTIDE SEQUENCE [LARGE SCALE GENOMIC DNA]</scope>
    <source>
        <strain evidence="2 3">SR1.6/6</strain>
    </source>
</reference>
<dbReference type="InterPro" id="IPR051200">
    <property type="entry name" value="Host-pathogen_enzymatic-act"/>
</dbReference>
<dbReference type="SUPFAM" id="SSF50974">
    <property type="entry name" value="Nitrous oxide reductase, N-terminal domain"/>
    <property type="match status" value="1"/>
</dbReference>
<dbReference type="PANTHER" id="PTHR47197">
    <property type="entry name" value="PROTEIN NIRF"/>
    <property type="match status" value="1"/>
</dbReference>
<organism evidence="2 3">
    <name type="scientific">Methylobacterium mesophilicum SR1.6/6</name>
    <dbReference type="NCBI Taxonomy" id="908290"/>
    <lineage>
        <taxon>Bacteria</taxon>
        <taxon>Pseudomonadati</taxon>
        <taxon>Pseudomonadota</taxon>
        <taxon>Alphaproteobacteria</taxon>
        <taxon>Hyphomicrobiales</taxon>
        <taxon>Methylobacteriaceae</taxon>
        <taxon>Methylobacterium</taxon>
    </lineage>
</organism>
<sequence length="343" mass="34095">MSAARTAAGGPPGIGRGATLAALLATLSAFLGSAGAQELAVVSQQGARVSRIAAGALSAAVAVAPAPAVVAADAGGRLYVSHPDGHAITVVEPDGALRRLPFAGQAFGLAVEPDGRAIYVGDWSGNRVARLSAATGAVEAAVDVGRDPAGLVLGADGRLYVAERESRSVGIIDTGRMERVASLPVGDGPFALAHDPVRQRLYVANVRSNDVTVIDAAAARVLGRVTVGASPYGVAVSGDGARVLVTNQHAASVSVIDAAALSVVATVPVGRYPEGVALLGTRAYVANWFSDDVSVIDLDSQRAMGRIPVAEGPRTIVALPPAGTSAGPAAGAAAGTAAEGRSR</sequence>
<dbReference type="Gene3D" id="2.130.10.10">
    <property type="entry name" value="YVTN repeat-like/Quinoprotein amine dehydrogenase"/>
    <property type="match status" value="2"/>
</dbReference>
<evidence type="ECO:0000313" key="3">
    <source>
        <dbReference type="Proteomes" id="UP000012488"/>
    </source>
</evidence>
<dbReference type="AlphaFoldDB" id="A0A6B9FDH2"/>
<proteinExistence type="predicted"/>
<dbReference type="Pfam" id="PF02239">
    <property type="entry name" value="Cytochrom_D1"/>
    <property type="match status" value="1"/>
</dbReference>
<dbReference type="InterPro" id="IPR015943">
    <property type="entry name" value="WD40/YVTN_repeat-like_dom_sf"/>
</dbReference>
<dbReference type="RefSeq" id="WP_010686840.1">
    <property type="nucleotide sequence ID" value="NZ_CP043538.1"/>
</dbReference>
<protein>
    <submittedName>
        <fullName evidence="2">YncE family protein</fullName>
    </submittedName>
</protein>
<gene>
    <name evidence="2" type="ORF">MMSR116_00935</name>
</gene>
<evidence type="ECO:0000313" key="2">
    <source>
        <dbReference type="EMBL" id="QGY00629.1"/>
    </source>
</evidence>
<feature type="region of interest" description="Disordered" evidence="1">
    <location>
        <begin position="320"/>
        <end position="343"/>
    </location>
</feature>
<reference evidence="2 3" key="2">
    <citation type="journal article" date="2013" name="Genome Announc.">
        <title>Draft Genome Sequence of Methylobacterium mesophilicum Strain SR1.6/6, Isolated from Citrus sinensis.</title>
        <authorList>
            <person name="Marinho Almeida D."/>
            <person name="Dini-Andreote F."/>
            <person name="Camargo Neves A.A."/>
            <person name="Juca Ramos R.T."/>
            <person name="Andreote F.D."/>
            <person name="Carneiro A.R."/>
            <person name="Oliveira de Souza Lima A."/>
            <person name="Caracciolo Gomes de Sa P.H."/>
            <person name="Ribeiro Barbosa M.S."/>
            <person name="Araujo W.L."/>
            <person name="Silva A."/>
        </authorList>
    </citation>
    <scope>NUCLEOTIDE SEQUENCE [LARGE SCALE GENOMIC DNA]</scope>
    <source>
        <strain evidence="2 3">SR1.6/6</strain>
    </source>
</reference>
<dbReference type="KEGG" id="mmes:MMSR116_00935"/>
<name>A0A6B9FDH2_9HYPH</name>
<dbReference type="PANTHER" id="PTHR47197:SF3">
    <property type="entry name" value="DIHYDRO-HEME D1 DEHYDROGENASE"/>
    <property type="match status" value="1"/>
</dbReference>
<dbReference type="NCBIfam" id="TIGR02276">
    <property type="entry name" value="beta_rpt_yvtn"/>
    <property type="match status" value="3"/>
</dbReference>
<dbReference type="OrthoDB" id="8440964at2"/>
<dbReference type="Proteomes" id="UP000012488">
    <property type="component" value="Chromosome"/>
</dbReference>
<dbReference type="InterPro" id="IPR011045">
    <property type="entry name" value="N2O_reductase_N"/>
</dbReference>
<dbReference type="InterPro" id="IPR011964">
    <property type="entry name" value="YVTN_b-propeller_repeat"/>
</dbReference>
<evidence type="ECO:0000256" key="1">
    <source>
        <dbReference type="SAM" id="MobiDB-lite"/>
    </source>
</evidence>
<dbReference type="EMBL" id="CP043538">
    <property type="protein sequence ID" value="QGY00629.1"/>
    <property type="molecule type" value="Genomic_DNA"/>
</dbReference>
<accession>A0A6B9FDH2</accession>